<organism evidence="7">
    <name type="scientific">Perkinsus marinus (strain ATCC 50983 / TXsc)</name>
    <dbReference type="NCBI Taxonomy" id="423536"/>
    <lineage>
        <taxon>Eukaryota</taxon>
        <taxon>Sar</taxon>
        <taxon>Alveolata</taxon>
        <taxon>Perkinsozoa</taxon>
        <taxon>Perkinsea</taxon>
        <taxon>Perkinsida</taxon>
        <taxon>Perkinsidae</taxon>
        <taxon>Perkinsus</taxon>
    </lineage>
</organism>
<sequence length="398" mass="43845">MFFESRKSPETDPMIVWLNGGPGFSSMAGMVLENGPCRIDTERGGTNLNPYSWTAEANGLWIDQPAGTGFSTGPLIRSTEEAGELLSLFLHGFFGKYPQYNRRVFLAGESYSGKFIPEAVMRVKADEKEGAEPTIDIVGIIIGNGFFNSDRVWRSYPRMAYRSGTAPRRVSAPQYDRMVKAAEDCVAETPSCLSGHMSCQALYDRCSKKLINPISDGKWSIYDLRHECGPYPDCLDDGPVRKYFNDPAVQEVVGAHMEWRSSNESVTAAFHIRELFTSSAEQQLSSLLVKGISVLLYAGDQDFLCNWLSVLDTAQALEWPGKAAFTKAVESSLRVKVYSFGTSATTRPLPVAVVINASHMVPQDAPEAALSLVNDFIYRTTAYHSDPPTAVGLKMLIV</sequence>
<dbReference type="Gene3D" id="1.10.287.410">
    <property type="match status" value="1"/>
</dbReference>
<evidence type="ECO:0000313" key="7">
    <source>
        <dbReference type="Proteomes" id="UP000007800"/>
    </source>
</evidence>
<evidence type="ECO:0000256" key="5">
    <source>
        <dbReference type="ARBA" id="ARBA00023180"/>
    </source>
</evidence>
<protein>
    <submittedName>
        <fullName evidence="6">Carboxypeptidase Y, putative</fullName>
    </submittedName>
</protein>
<dbReference type="Pfam" id="PF00450">
    <property type="entry name" value="Peptidase_S10"/>
    <property type="match status" value="1"/>
</dbReference>
<dbReference type="InterPro" id="IPR029058">
    <property type="entry name" value="AB_hydrolase_fold"/>
</dbReference>
<dbReference type="InterPro" id="IPR033124">
    <property type="entry name" value="Ser_caboxypep_his_AS"/>
</dbReference>
<dbReference type="PRINTS" id="PR00724">
    <property type="entry name" value="CRBOXYPTASEC"/>
</dbReference>
<reference evidence="6 7" key="1">
    <citation type="submission" date="2008-07" db="EMBL/GenBank/DDBJ databases">
        <authorList>
            <person name="El-Sayed N."/>
            <person name="Caler E."/>
            <person name="Inman J."/>
            <person name="Amedeo P."/>
            <person name="Hass B."/>
            <person name="Wortman J."/>
        </authorList>
    </citation>
    <scope>NUCLEOTIDE SEQUENCE [LARGE SCALE GENOMIC DNA]</scope>
    <source>
        <strain evidence="7">ATCC 50983 / TXsc</strain>
    </source>
</reference>
<dbReference type="GO" id="GO:0004185">
    <property type="term" value="F:serine-type carboxypeptidase activity"/>
    <property type="evidence" value="ECO:0007669"/>
    <property type="project" value="InterPro"/>
</dbReference>
<accession>C5LUA6</accession>
<dbReference type="InterPro" id="IPR001563">
    <property type="entry name" value="Peptidase_S10"/>
</dbReference>
<name>C5LUA6_PERM5</name>
<comment type="similarity">
    <text evidence="1">Belongs to the peptidase S10 family.</text>
</comment>
<keyword evidence="3" id="KW-0645">Protease</keyword>
<dbReference type="Gene3D" id="3.40.50.1820">
    <property type="entry name" value="alpha/beta hydrolase"/>
    <property type="match status" value="1"/>
</dbReference>
<dbReference type="OMA" id="FGKYPQY"/>
<dbReference type="GeneID" id="9051480"/>
<evidence type="ECO:0000256" key="1">
    <source>
        <dbReference type="ARBA" id="ARBA00009431"/>
    </source>
</evidence>
<dbReference type="PANTHER" id="PTHR11802">
    <property type="entry name" value="SERINE PROTEASE FAMILY S10 SERINE CARBOXYPEPTIDASE"/>
    <property type="match status" value="1"/>
</dbReference>
<dbReference type="OrthoDB" id="443318at2759"/>
<proteinExistence type="inferred from homology"/>
<dbReference type="RefSeq" id="XP_002766922.1">
    <property type="nucleotide sequence ID" value="XM_002766876.1"/>
</dbReference>
<dbReference type="SUPFAM" id="SSF53474">
    <property type="entry name" value="alpha/beta-Hydrolases"/>
    <property type="match status" value="1"/>
</dbReference>
<evidence type="ECO:0000313" key="6">
    <source>
        <dbReference type="EMBL" id="EEQ99639.1"/>
    </source>
</evidence>
<dbReference type="PROSITE" id="PS00560">
    <property type="entry name" value="CARBOXYPEPT_SER_HIS"/>
    <property type="match status" value="1"/>
</dbReference>
<dbReference type="Proteomes" id="UP000007800">
    <property type="component" value="Unassembled WGS sequence"/>
</dbReference>
<evidence type="ECO:0000256" key="4">
    <source>
        <dbReference type="ARBA" id="ARBA00022801"/>
    </source>
</evidence>
<dbReference type="GO" id="GO:0006508">
    <property type="term" value="P:proteolysis"/>
    <property type="evidence" value="ECO:0007669"/>
    <property type="project" value="UniProtKB-KW"/>
</dbReference>
<gene>
    <name evidence="6" type="ORF">Pmar_PMAR010902</name>
</gene>
<dbReference type="InParanoid" id="C5LUA6"/>
<dbReference type="PANTHER" id="PTHR11802:SF113">
    <property type="entry name" value="SERINE CARBOXYPEPTIDASE CTSA-4.1"/>
    <property type="match status" value="1"/>
</dbReference>
<evidence type="ECO:0000256" key="3">
    <source>
        <dbReference type="ARBA" id="ARBA00022670"/>
    </source>
</evidence>
<keyword evidence="2 6" id="KW-0121">Carboxypeptidase</keyword>
<keyword evidence="7" id="KW-1185">Reference proteome</keyword>
<dbReference type="AlphaFoldDB" id="C5LUA6"/>
<keyword evidence="5" id="KW-0325">Glycoprotein</keyword>
<dbReference type="EMBL" id="GG685476">
    <property type="protein sequence ID" value="EEQ99639.1"/>
    <property type="molecule type" value="Genomic_DNA"/>
</dbReference>
<dbReference type="ESTHER" id="perm5-c5lua6">
    <property type="family name" value="Carboxypeptidase_S10"/>
</dbReference>
<evidence type="ECO:0000256" key="2">
    <source>
        <dbReference type="ARBA" id="ARBA00022645"/>
    </source>
</evidence>
<keyword evidence="4" id="KW-0378">Hydrolase</keyword>